<sequence length="449" mass="48276">MLTAGLAVAPDAASAAPESGRRSYTGWLGGAEYRVEMPEHWNGSLVLYSHPYYVEGMPPGIGLANRPETENWLLGAGYALAASDFTGRVGAVYDQAPRDQLALLDWIEANIGKPRRTVALGSSMGAALSVLLAERNPERIHGVAALCGPLDLAGSWNLSLDVTFALRTLLAPEADIDLVRPRDPAGSAQALQSAVDEALTTPEGRARLALAGALGNVPSWNSALHPEPAALADRIRQMAELAAVHIWAFGPTGRVDLEQRAGGNPSWNVGIDYRRQLAKSDQRDLVREAYRAAGMDPAADLARLDAAPRVAADPAAKHWLDSHGVPEGRTPAPVVTLHNTADAAVAEHERWYAGQVRQHGSPRQLRQLYADRATHCAFTPAEEIVTLRVLFTRIDSGRWPEVSPRTLNAQAGRLGPEFGTVYDYPTNSYAPAAPAFARFSPSQPLRPSR</sequence>
<name>A0A344LIZ6_9PSEU</name>
<evidence type="ECO:0000313" key="2">
    <source>
        <dbReference type="Proteomes" id="UP000250434"/>
    </source>
</evidence>
<dbReference type="EMBL" id="CP015163">
    <property type="protein sequence ID" value="AXB48020.1"/>
    <property type="molecule type" value="Genomic_DNA"/>
</dbReference>
<dbReference type="KEGG" id="aab:A4R43_40895"/>
<dbReference type="SUPFAM" id="SSF53474">
    <property type="entry name" value="alpha/beta-Hydrolases"/>
    <property type="match status" value="1"/>
</dbReference>
<organism evidence="1 2">
    <name type="scientific">Amycolatopsis albispora</name>
    <dbReference type="NCBI Taxonomy" id="1804986"/>
    <lineage>
        <taxon>Bacteria</taxon>
        <taxon>Bacillati</taxon>
        <taxon>Actinomycetota</taxon>
        <taxon>Actinomycetes</taxon>
        <taxon>Pseudonocardiales</taxon>
        <taxon>Pseudonocardiaceae</taxon>
        <taxon>Amycolatopsis</taxon>
    </lineage>
</organism>
<dbReference type="InterPro" id="IPR000801">
    <property type="entry name" value="Esterase-like"/>
</dbReference>
<gene>
    <name evidence="1" type="ORF">A4R43_40895</name>
</gene>
<dbReference type="Proteomes" id="UP000250434">
    <property type="component" value="Chromosome"/>
</dbReference>
<dbReference type="InterPro" id="IPR029058">
    <property type="entry name" value="AB_hydrolase_fold"/>
</dbReference>
<dbReference type="AlphaFoldDB" id="A0A344LIZ6"/>
<dbReference type="OrthoDB" id="7197847at2"/>
<dbReference type="Pfam" id="PF00756">
    <property type="entry name" value="Esterase"/>
    <property type="match status" value="1"/>
</dbReference>
<protein>
    <submittedName>
        <fullName evidence="1">Uncharacterized protein</fullName>
    </submittedName>
</protein>
<keyword evidence="2" id="KW-1185">Reference proteome</keyword>
<evidence type="ECO:0000313" key="1">
    <source>
        <dbReference type="EMBL" id="AXB48020.1"/>
    </source>
</evidence>
<proteinExistence type="predicted"/>
<accession>A0A344LIZ6</accession>
<reference evidence="1 2" key="1">
    <citation type="submission" date="2016-04" db="EMBL/GenBank/DDBJ databases">
        <title>Complete genome sequence and analysis of deep-sea sediment isolate, Amycolatopsis sp. WP1.</title>
        <authorList>
            <person name="Wang H."/>
            <person name="Chen S."/>
            <person name="Wu Q."/>
        </authorList>
    </citation>
    <scope>NUCLEOTIDE SEQUENCE [LARGE SCALE GENOMIC DNA]</scope>
    <source>
        <strain evidence="1 2">WP1</strain>
    </source>
</reference>
<dbReference type="Gene3D" id="3.40.50.1820">
    <property type="entry name" value="alpha/beta hydrolase"/>
    <property type="match status" value="1"/>
</dbReference>